<dbReference type="VEuPathDB" id="FungiDB:M_BR32_EuGene_00090691"/>
<sequence>MCFQEFIGYTCGHCSMPVLRPCSLTTSVHQNPVCSLQATRPFISPEMCPACSRIMHTRAVLIQEWEHHFLHERGACGCDVIFPDLVRPRVIGGEAVFRYQAMMEQQEQQNKAVMDNAHSTRSNNNNAQAMVSYFLPPTPPPQDAQTAPPIFQEVPGPDGQLAIAVRLPSLYAAEWVDDHRKLHQRGECSCKADFTPYKPEWVVHDGGVHDQQQQQQTRTQVEYATPIAPASMSPERRRAVSVDIAQTIVATCNETENNSGNDVIEVKTQANYHKHRRSSSAEVTATSNSSEVGIETTTCDFAHYVGEEDQQQIQDMAAVNPPPMTPTHNWDPALRAISADGGVFKPRSSATANQLQNNEEHQMEVHMANMHMGAGMQPQQQSVCSFTNLTGGNPEEHQRFRNPTALPIASLPVGAGPEGRHRHMVPYEQCVLRRYPPGVRTRYYN</sequence>
<reference evidence="1 2" key="1">
    <citation type="journal article" date="2019" name="Mol. Biol. Evol.">
        <title>Blast fungal genomes show frequent chromosomal changes, gene gains and losses, and effector gene turnover.</title>
        <authorList>
            <person name="Gomez Luciano L.B."/>
            <person name="Jason Tsai I."/>
            <person name="Chuma I."/>
            <person name="Tosa Y."/>
            <person name="Chen Y.H."/>
            <person name="Li J.Y."/>
            <person name="Li M.Y."/>
            <person name="Jade Lu M.Y."/>
            <person name="Nakayashiki H."/>
            <person name="Li W.H."/>
        </authorList>
    </citation>
    <scope>NUCLEOTIDE SEQUENCE [LARGE SCALE GENOMIC DNA]</scope>
    <source>
        <strain evidence="1">MZ5-1-6</strain>
    </source>
</reference>
<organism evidence="1 2">
    <name type="scientific">Pyricularia oryzae</name>
    <name type="common">Rice blast fungus</name>
    <name type="synonym">Magnaporthe oryzae</name>
    <dbReference type="NCBI Taxonomy" id="318829"/>
    <lineage>
        <taxon>Eukaryota</taxon>
        <taxon>Fungi</taxon>
        <taxon>Dikarya</taxon>
        <taxon>Ascomycota</taxon>
        <taxon>Pezizomycotina</taxon>
        <taxon>Sordariomycetes</taxon>
        <taxon>Sordariomycetidae</taxon>
        <taxon>Magnaporthales</taxon>
        <taxon>Pyriculariaceae</taxon>
        <taxon>Pyricularia</taxon>
    </lineage>
</organism>
<evidence type="ECO:0000313" key="2">
    <source>
        <dbReference type="Proteomes" id="UP000294847"/>
    </source>
</evidence>
<dbReference type="OMA" id="MEVHMAN"/>
<dbReference type="Proteomes" id="UP000294847">
    <property type="component" value="Chromosome 1"/>
</dbReference>
<dbReference type="AlphaFoldDB" id="A0A4P7N1X6"/>
<accession>A0A4P7N1X6</accession>
<name>A0A4P7N1X6_PYROR</name>
<gene>
    <name evidence="1" type="ORF">PoMZ_10300</name>
</gene>
<protein>
    <submittedName>
        <fullName evidence="1">Uncharacterized protein</fullName>
    </submittedName>
</protein>
<proteinExistence type="predicted"/>
<dbReference type="EMBL" id="CP034204">
    <property type="protein sequence ID" value="QBZ54596.1"/>
    <property type="molecule type" value="Genomic_DNA"/>
</dbReference>
<evidence type="ECO:0000313" key="1">
    <source>
        <dbReference type="EMBL" id="QBZ54596.1"/>
    </source>
</evidence>